<evidence type="ECO:0000313" key="2">
    <source>
        <dbReference type="Proteomes" id="UP001596287"/>
    </source>
</evidence>
<organism evidence="1 2">
    <name type="scientific">Flavobacterium qiangtangense</name>
    <dbReference type="NCBI Taxonomy" id="1442595"/>
    <lineage>
        <taxon>Bacteria</taxon>
        <taxon>Pseudomonadati</taxon>
        <taxon>Bacteroidota</taxon>
        <taxon>Flavobacteriia</taxon>
        <taxon>Flavobacteriales</taxon>
        <taxon>Flavobacteriaceae</taxon>
        <taxon>Flavobacterium</taxon>
    </lineage>
</organism>
<gene>
    <name evidence="1" type="ORF">ACFPVY_10310</name>
</gene>
<proteinExistence type="predicted"/>
<reference evidence="2" key="1">
    <citation type="journal article" date="2019" name="Int. J. Syst. Evol. Microbiol.">
        <title>The Global Catalogue of Microorganisms (GCM) 10K type strain sequencing project: providing services to taxonomists for standard genome sequencing and annotation.</title>
        <authorList>
            <consortium name="The Broad Institute Genomics Platform"/>
            <consortium name="The Broad Institute Genome Sequencing Center for Infectious Disease"/>
            <person name="Wu L."/>
            <person name="Ma J."/>
        </authorList>
    </citation>
    <scope>NUCLEOTIDE SEQUENCE [LARGE SCALE GENOMIC DNA]</scope>
    <source>
        <strain evidence="2">CCUG 49679</strain>
    </source>
</reference>
<comment type="caution">
    <text evidence="1">The sequence shown here is derived from an EMBL/GenBank/DDBJ whole genome shotgun (WGS) entry which is preliminary data.</text>
</comment>
<evidence type="ECO:0008006" key="3">
    <source>
        <dbReference type="Google" id="ProtNLM"/>
    </source>
</evidence>
<dbReference type="RefSeq" id="WP_379791915.1">
    <property type="nucleotide sequence ID" value="NZ_JBHSQB010000007.1"/>
</dbReference>
<sequence>MVGKIEVIFTPSVISYLDDLVKILYKKEYFGFIESAEDYVFQIYDSVPENLKANNYKPSPKELKHFGSKYIFYKANSRTFWYIFFENKNEKYIITGILNSHSKDAKYL</sequence>
<dbReference type="Proteomes" id="UP001596287">
    <property type="component" value="Unassembled WGS sequence"/>
</dbReference>
<keyword evidence="2" id="KW-1185">Reference proteome</keyword>
<protein>
    <recommendedName>
        <fullName evidence="3">Type II toxin-antitoxin system RelE/ParE family toxin</fullName>
    </recommendedName>
</protein>
<evidence type="ECO:0000313" key="1">
    <source>
        <dbReference type="EMBL" id="MFC6097036.1"/>
    </source>
</evidence>
<name>A0ABW1PPG9_9FLAO</name>
<dbReference type="EMBL" id="JBHSQB010000007">
    <property type="protein sequence ID" value="MFC6097036.1"/>
    <property type="molecule type" value="Genomic_DNA"/>
</dbReference>
<accession>A0ABW1PPG9</accession>